<organism evidence="4 5">
    <name type="scientific">Lactuca sativa</name>
    <name type="common">Garden lettuce</name>
    <dbReference type="NCBI Taxonomy" id="4236"/>
    <lineage>
        <taxon>Eukaryota</taxon>
        <taxon>Viridiplantae</taxon>
        <taxon>Streptophyta</taxon>
        <taxon>Embryophyta</taxon>
        <taxon>Tracheophyta</taxon>
        <taxon>Spermatophyta</taxon>
        <taxon>Magnoliopsida</taxon>
        <taxon>eudicotyledons</taxon>
        <taxon>Gunneridae</taxon>
        <taxon>Pentapetalae</taxon>
        <taxon>asterids</taxon>
        <taxon>campanulids</taxon>
        <taxon>Asterales</taxon>
        <taxon>Asteraceae</taxon>
        <taxon>Cichorioideae</taxon>
        <taxon>Cichorieae</taxon>
        <taxon>Lactucinae</taxon>
        <taxon>Lactuca</taxon>
    </lineage>
</organism>
<dbReference type="Pfam" id="PF03514">
    <property type="entry name" value="GRAS"/>
    <property type="match status" value="1"/>
</dbReference>
<dbReference type="GO" id="GO:0006355">
    <property type="term" value="P:regulation of DNA-templated transcription"/>
    <property type="evidence" value="ECO:0000318"/>
    <property type="project" value="GO_Central"/>
</dbReference>
<dbReference type="GO" id="GO:0005634">
    <property type="term" value="C:nucleus"/>
    <property type="evidence" value="ECO:0000318"/>
    <property type="project" value="GO_Central"/>
</dbReference>
<dbReference type="GO" id="GO:0003700">
    <property type="term" value="F:DNA-binding transcription factor activity"/>
    <property type="evidence" value="ECO:0000318"/>
    <property type="project" value="GO_Central"/>
</dbReference>
<sequence>MQPEELQSFLEHDFHQAGLYSPKMASSPCDIHDFYSSITSPEDSMISSESYFQTMSSCNFSTLSNLDDDMQVLVPIENISQHVLGIEGISGNELEDVLKWWGESEEMDNISSEGTSMDNVGVCGSPFIKSSDTTMMLMPPDDMEVEGETSLYHLLNAYGEAMEMRQRELANVIIGCINEKASPLGGSMERVAFNLFHSGTQGDYIKHESMKNFNVAFKAFYEIFPYGRFSHFVANSAILEAIMSNSRKIHIIDFDMGEGVQWCAMFEAIGKLGKDTKLTSIRTKEQSHSFEETKIRLLNCASASKLKLKVQEVTIEDLMKEIEGSQEYEFLAFNCMVGLPHMGRTRNRCEVMEFQRVAKQVLLMREGIIIFGDGEDVERTKYCGNYSSFFDKYLTHYHALYESMEQNFPENLTEARIAMESLFVAPYVSSLSWHQKWENIREESEFKENLGLMGWRLSKESVIEAKEMVKESQSSYNIRVEGKNGNEMVLEWRGTPLVRVSCWRYKR</sequence>
<dbReference type="PROSITE" id="PS50985">
    <property type="entry name" value="GRAS"/>
    <property type="match status" value="1"/>
</dbReference>
<dbReference type="Proteomes" id="UP000235145">
    <property type="component" value="Unassembled WGS sequence"/>
</dbReference>
<protein>
    <submittedName>
        <fullName evidence="4">Uncharacterized protein</fullName>
    </submittedName>
</protein>
<evidence type="ECO:0000313" key="5">
    <source>
        <dbReference type="Proteomes" id="UP000235145"/>
    </source>
</evidence>
<dbReference type="Gramene" id="rna-gnl|WGS:NBSK|LSAT_8X102760_mrna">
    <property type="protein sequence ID" value="cds-PLY88273.1"/>
    <property type="gene ID" value="gene-LSAT_8X102760"/>
</dbReference>
<evidence type="ECO:0000256" key="1">
    <source>
        <dbReference type="ARBA" id="ARBA00023015"/>
    </source>
</evidence>
<comment type="caution">
    <text evidence="3">Lacks conserved residue(s) required for the propagation of feature annotation.</text>
</comment>
<name>A0A9R1UU13_LACSA</name>
<proteinExistence type="inferred from homology"/>
<keyword evidence="1" id="KW-0805">Transcription regulation</keyword>
<feature type="region of interest" description="SAW" evidence="3">
    <location>
        <begin position="432"/>
        <end position="504"/>
    </location>
</feature>
<evidence type="ECO:0000256" key="3">
    <source>
        <dbReference type="PROSITE-ProRule" id="PRU01191"/>
    </source>
</evidence>
<dbReference type="PANTHER" id="PTHR31636">
    <property type="entry name" value="OSJNBA0084A10.13 PROTEIN-RELATED"/>
    <property type="match status" value="1"/>
</dbReference>
<comment type="similarity">
    <text evidence="3">Belongs to the GRAS family.</text>
</comment>
<dbReference type="OrthoDB" id="1935022at2759"/>
<reference evidence="4 5" key="1">
    <citation type="journal article" date="2017" name="Nat. Commun.">
        <title>Genome assembly with in vitro proximity ligation data and whole-genome triplication in lettuce.</title>
        <authorList>
            <person name="Reyes-Chin-Wo S."/>
            <person name="Wang Z."/>
            <person name="Yang X."/>
            <person name="Kozik A."/>
            <person name="Arikit S."/>
            <person name="Song C."/>
            <person name="Xia L."/>
            <person name="Froenicke L."/>
            <person name="Lavelle D.O."/>
            <person name="Truco M.J."/>
            <person name="Xia R."/>
            <person name="Zhu S."/>
            <person name="Xu C."/>
            <person name="Xu H."/>
            <person name="Xu X."/>
            <person name="Cox K."/>
            <person name="Korf I."/>
            <person name="Meyers B.C."/>
            <person name="Michelmore R.W."/>
        </authorList>
    </citation>
    <scope>NUCLEOTIDE SEQUENCE [LARGE SCALE GENOMIC DNA]</scope>
    <source>
        <strain evidence="5">cv. Salinas</strain>
        <tissue evidence="4">Seedlings</tissue>
    </source>
</reference>
<dbReference type="GO" id="GO:0043565">
    <property type="term" value="F:sequence-specific DNA binding"/>
    <property type="evidence" value="ECO:0000318"/>
    <property type="project" value="GO_Central"/>
</dbReference>
<accession>A0A9R1UU13</accession>
<dbReference type="EMBL" id="NBSK02000008">
    <property type="protein sequence ID" value="KAJ0193077.1"/>
    <property type="molecule type" value="Genomic_DNA"/>
</dbReference>
<evidence type="ECO:0000256" key="2">
    <source>
        <dbReference type="ARBA" id="ARBA00023163"/>
    </source>
</evidence>
<comment type="caution">
    <text evidence="4">The sequence shown here is derived from an EMBL/GenBank/DDBJ whole genome shotgun (WGS) entry which is preliminary data.</text>
</comment>
<keyword evidence="5" id="KW-1185">Reference proteome</keyword>
<dbReference type="AlphaFoldDB" id="A0A9R1UU13"/>
<dbReference type="InterPro" id="IPR005202">
    <property type="entry name" value="TF_GRAS"/>
</dbReference>
<feature type="short sequence motif" description="VHIID" evidence="3">
    <location>
        <begin position="249"/>
        <end position="253"/>
    </location>
</feature>
<gene>
    <name evidence="4" type="ORF">LSAT_V11C800429700</name>
</gene>
<keyword evidence="2" id="KW-0804">Transcription</keyword>
<evidence type="ECO:0000313" key="4">
    <source>
        <dbReference type="EMBL" id="KAJ0193077.1"/>
    </source>
</evidence>